<dbReference type="HOGENOM" id="CLU_010194_17_0_1"/>
<evidence type="ECO:0000313" key="1">
    <source>
        <dbReference type="EMBL" id="EHK98990.1"/>
    </source>
</evidence>
<dbReference type="Gene3D" id="3.40.50.720">
    <property type="entry name" value="NAD(P)-binding Rossmann-like Domain"/>
    <property type="match status" value="1"/>
</dbReference>
<gene>
    <name evidence="1" type="ORF">M7I_5141</name>
</gene>
<dbReference type="PANTHER" id="PTHR43431">
    <property type="entry name" value="OXIDOREDUCTASE, SHORT CHAIN DEHYDROGENASE/REDUCTASE FAMILY (AFU_ORTHOLOGUE AFUA_5G14000)"/>
    <property type="match status" value="1"/>
</dbReference>
<evidence type="ECO:0000313" key="2">
    <source>
        <dbReference type="Proteomes" id="UP000005446"/>
    </source>
</evidence>
<organism evidence="1 2">
    <name type="scientific">Glarea lozoyensis (strain ATCC 74030 / MF5533)</name>
    <dbReference type="NCBI Taxonomy" id="1104152"/>
    <lineage>
        <taxon>Eukaryota</taxon>
        <taxon>Fungi</taxon>
        <taxon>Dikarya</taxon>
        <taxon>Ascomycota</taxon>
        <taxon>Pezizomycotina</taxon>
        <taxon>Leotiomycetes</taxon>
        <taxon>Helotiales</taxon>
        <taxon>Helotiaceae</taxon>
        <taxon>Glarea</taxon>
    </lineage>
</organism>
<dbReference type="InterPro" id="IPR036291">
    <property type="entry name" value="NAD(P)-bd_dom_sf"/>
</dbReference>
<keyword evidence="2" id="KW-1185">Reference proteome</keyword>
<dbReference type="Pfam" id="PF00106">
    <property type="entry name" value="adh_short"/>
    <property type="match status" value="1"/>
</dbReference>
<dbReference type="InterPro" id="IPR002347">
    <property type="entry name" value="SDR_fam"/>
</dbReference>
<name>H0ER27_GLAL7</name>
<dbReference type="AlphaFoldDB" id="H0ER27"/>
<proteinExistence type="predicted"/>
<dbReference type="SUPFAM" id="SSF51735">
    <property type="entry name" value="NAD(P)-binding Rossmann-fold domains"/>
    <property type="match status" value="1"/>
</dbReference>
<dbReference type="PANTHER" id="PTHR43431:SF7">
    <property type="entry name" value="OXIDOREDUCTASE, SHORT CHAIN DEHYDROGENASE_REDUCTASE FAMILY (AFU_ORTHOLOGUE AFUA_5G14000)"/>
    <property type="match status" value="1"/>
</dbReference>
<reference evidence="1 2" key="1">
    <citation type="journal article" date="2012" name="Eukaryot. Cell">
        <title>Genome sequence of the fungus Glarea lozoyensis: the first genome sequence of a species from the Helotiaceae family.</title>
        <authorList>
            <person name="Youssar L."/>
            <person name="Gruening B.A."/>
            <person name="Erxleben A."/>
            <person name="Guenther S."/>
            <person name="Huettel W."/>
        </authorList>
    </citation>
    <scope>NUCLEOTIDE SEQUENCE [LARGE SCALE GENOMIC DNA]</scope>
    <source>
        <strain evidence="2">ATCC 74030 / MF5533</strain>
    </source>
</reference>
<dbReference type="InParanoid" id="H0ER27"/>
<dbReference type="OrthoDB" id="5399006at2759"/>
<comment type="caution">
    <text evidence="1">The sequence shown here is derived from an EMBL/GenBank/DDBJ whole genome shotgun (WGS) entry which is preliminary data.</text>
</comment>
<sequence length="246" mass="26562">MTKPELPLHFAIVTSFVDMNIVAGVGAGTVLLARNPANYESIVEEIKSSGGTALGISTDVSNPESVTKAFSEIQKDQAFANKKLAAAIYNVGGKFIRKPFLELSLEDYEAGYEATGKGFFLFAQKVLPLLLESVEKSEHPPTLVITGATASLRGGANMSSFASGKFALRATGQSLAREFGPKGVHVVHAIIDGVIDIPRTKEWMVGAGPDAKINSDAIADSYWYLHTQPRSHFTQELDVRPYVEKF</sequence>
<dbReference type="EMBL" id="AGUE01000132">
    <property type="protein sequence ID" value="EHK98990.1"/>
    <property type="molecule type" value="Genomic_DNA"/>
</dbReference>
<accession>H0ER27</accession>
<dbReference type="Proteomes" id="UP000005446">
    <property type="component" value="Unassembled WGS sequence"/>
</dbReference>
<protein>
    <submittedName>
        <fullName evidence="1">Putative Uncharacterized oxidoreductase</fullName>
    </submittedName>
</protein>